<evidence type="ECO:0000313" key="2">
    <source>
        <dbReference type="Proteomes" id="UP000008561"/>
    </source>
</evidence>
<dbReference type="KEGG" id="dol:Dole_0220"/>
<dbReference type="AlphaFoldDB" id="A8ZS12"/>
<dbReference type="STRING" id="96561.Dole_0220"/>
<gene>
    <name evidence="1" type="ordered locus">Dole_0220</name>
</gene>
<evidence type="ECO:0008006" key="3">
    <source>
        <dbReference type="Google" id="ProtNLM"/>
    </source>
</evidence>
<accession>A8ZS12</accession>
<dbReference type="HOGENOM" id="CLU_3024743_0_0_7"/>
<organism evidence="1 2">
    <name type="scientific">Desulfosudis oleivorans (strain DSM 6200 / JCM 39069 / Hxd3)</name>
    <name type="common">Desulfococcus oleovorans</name>
    <dbReference type="NCBI Taxonomy" id="96561"/>
    <lineage>
        <taxon>Bacteria</taxon>
        <taxon>Pseudomonadati</taxon>
        <taxon>Thermodesulfobacteriota</taxon>
        <taxon>Desulfobacteria</taxon>
        <taxon>Desulfobacterales</taxon>
        <taxon>Desulfosudaceae</taxon>
        <taxon>Desulfosudis</taxon>
    </lineage>
</organism>
<keyword evidence="2" id="KW-1185">Reference proteome</keyword>
<dbReference type="eggNOG" id="COG3103">
    <property type="taxonomic scope" value="Bacteria"/>
</dbReference>
<protein>
    <recommendedName>
        <fullName evidence="3">AP2 domain-containing protein</fullName>
    </recommendedName>
</protein>
<proteinExistence type="predicted"/>
<dbReference type="Proteomes" id="UP000008561">
    <property type="component" value="Chromosome"/>
</dbReference>
<name>A8ZS12_DESOH</name>
<reference evidence="1 2" key="1">
    <citation type="submission" date="2007-10" db="EMBL/GenBank/DDBJ databases">
        <title>Complete sequence of Desulfococcus oleovorans Hxd3.</title>
        <authorList>
            <consortium name="US DOE Joint Genome Institute"/>
            <person name="Copeland A."/>
            <person name="Lucas S."/>
            <person name="Lapidus A."/>
            <person name="Barry K."/>
            <person name="Glavina del Rio T."/>
            <person name="Dalin E."/>
            <person name="Tice H."/>
            <person name="Pitluck S."/>
            <person name="Kiss H."/>
            <person name="Brettin T."/>
            <person name="Bruce D."/>
            <person name="Detter J.C."/>
            <person name="Han C."/>
            <person name="Schmutz J."/>
            <person name="Larimer F."/>
            <person name="Land M."/>
            <person name="Hauser L."/>
            <person name="Kyrpides N."/>
            <person name="Kim E."/>
            <person name="Wawrik B."/>
            <person name="Richardson P."/>
        </authorList>
    </citation>
    <scope>NUCLEOTIDE SEQUENCE [LARGE SCALE GENOMIC DNA]</scope>
    <source>
        <strain evidence="2">DSM 6200 / JCM 39069 / Hxd3</strain>
    </source>
</reference>
<dbReference type="EMBL" id="CP000859">
    <property type="protein sequence ID" value="ABW66030.1"/>
    <property type="molecule type" value="Genomic_DNA"/>
</dbReference>
<evidence type="ECO:0000313" key="1">
    <source>
        <dbReference type="EMBL" id="ABW66030.1"/>
    </source>
</evidence>
<sequence length="55" mass="6407">MVDVKLSKERNKKGEIISATVSIDRNGAIERRRFATEEEAKAFIRRMREEAARDQ</sequence>
<dbReference type="RefSeq" id="WP_012173649.1">
    <property type="nucleotide sequence ID" value="NC_009943.1"/>
</dbReference>